<dbReference type="GO" id="GO:0005739">
    <property type="term" value="C:mitochondrion"/>
    <property type="evidence" value="ECO:0007669"/>
    <property type="project" value="TreeGrafter"/>
</dbReference>
<dbReference type="AlphaFoldDB" id="A0A9P8Q9W1"/>
<dbReference type="NCBIfam" id="TIGR00231">
    <property type="entry name" value="small_GTP"/>
    <property type="match status" value="1"/>
</dbReference>
<dbReference type="Gene3D" id="3.40.50.300">
    <property type="entry name" value="P-loop containing nucleotide triphosphate hydrolases"/>
    <property type="match status" value="1"/>
</dbReference>
<dbReference type="CDD" id="cd14858">
    <property type="entry name" value="TrmE_N"/>
    <property type="match status" value="1"/>
</dbReference>
<reference evidence="4" key="1">
    <citation type="journal article" date="2021" name="Open Biol.">
        <title>Shared evolutionary footprints suggest mitochondrial oxidative damage underlies multiple complex I losses in fungi.</title>
        <authorList>
            <person name="Schikora-Tamarit M.A."/>
            <person name="Marcet-Houben M."/>
            <person name="Nosek J."/>
            <person name="Gabaldon T."/>
        </authorList>
    </citation>
    <scope>NUCLEOTIDE SEQUENCE</scope>
    <source>
        <strain evidence="4">CBS2887</strain>
    </source>
</reference>
<feature type="domain" description="GTP-binding protein TrmE N-terminal" evidence="2">
    <location>
        <begin position="1"/>
        <end position="58"/>
    </location>
</feature>
<evidence type="ECO:0000259" key="2">
    <source>
        <dbReference type="Pfam" id="PF10396"/>
    </source>
</evidence>
<dbReference type="InterPro" id="IPR031168">
    <property type="entry name" value="G_TrmE"/>
</dbReference>
<dbReference type="GO" id="GO:0005525">
    <property type="term" value="F:GTP binding"/>
    <property type="evidence" value="ECO:0007669"/>
    <property type="project" value="InterPro"/>
</dbReference>
<dbReference type="InterPro" id="IPR005225">
    <property type="entry name" value="Small_GTP-bd"/>
</dbReference>
<keyword evidence="5" id="KW-1185">Reference proteome</keyword>
<evidence type="ECO:0000259" key="1">
    <source>
        <dbReference type="Pfam" id="PF01926"/>
    </source>
</evidence>
<dbReference type="GO" id="GO:0030488">
    <property type="term" value="P:tRNA methylation"/>
    <property type="evidence" value="ECO:0007669"/>
    <property type="project" value="TreeGrafter"/>
</dbReference>
<feature type="domain" description="MnmE helical" evidence="3">
    <location>
        <begin position="61"/>
        <end position="413"/>
    </location>
</feature>
<protein>
    <recommendedName>
        <fullName evidence="6">TrmE-type G domain-containing protein</fullName>
    </recommendedName>
</protein>
<organism evidence="4 5">
    <name type="scientific">Wickerhamomyces pijperi</name>
    <name type="common">Yeast</name>
    <name type="synonym">Pichia pijperi</name>
    <dbReference type="NCBI Taxonomy" id="599730"/>
    <lineage>
        <taxon>Eukaryota</taxon>
        <taxon>Fungi</taxon>
        <taxon>Dikarya</taxon>
        <taxon>Ascomycota</taxon>
        <taxon>Saccharomycotina</taxon>
        <taxon>Saccharomycetes</taxon>
        <taxon>Phaffomycetales</taxon>
        <taxon>Wickerhamomycetaceae</taxon>
        <taxon>Wickerhamomyces</taxon>
    </lineage>
</organism>
<dbReference type="InterPro" id="IPR027417">
    <property type="entry name" value="P-loop_NTPase"/>
</dbReference>
<gene>
    <name evidence="4" type="ORF">WICPIJ_002370</name>
</gene>
<dbReference type="Pfam" id="PF10396">
    <property type="entry name" value="TrmE_N"/>
    <property type="match status" value="1"/>
</dbReference>
<dbReference type="PANTHER" id="PTHR42714:SF2">
    <property type="entry name" value="TRNA MODIFICATION GTPASE GTPBP3, MITOCHONDRIAL"/>
    <property type="match status" value="1"/>
</dbReference>
<dbReference type="GO" id="GO:0002098">
    <property type="term" value="P:tRNA wobble uridine modification"/>
    <property type="evidence" value="ECO:0007669"/>
    <property type="project" value="TreeGrafter"/>
</dbReference>
<dbReference type="Gene3D" id="1.20.120.430">
    <property type="entry name" value="tRNA modification GTPase MnmE domain 2"/>
    <property type="match status" value="1"/>
</dbReference>
<sequence length="416" mass="46086">MPGPKTYTGEDVLELHLHGGRAVISAVLKAIKTLHSQDMKIRYAEAGEFSKRAFQNGRFDLTEIESIRELIDAETEFSRKAAVSGVIGGNKELFGQWRESLKKDVGLLTAIIDFAEDAEIEDIIHIHETVNRDLKRLEMDVRKFLDRNSRTKVLLNGLNMVLLGSPNSGKSSILNQISNDDISIVSSIAGTTRDIINIPLDIGGYKVVISDTAGIRDITSSKDKDIIELEGIKRAKVKAQECDLVTIVISCDNYLELTGEFGAFIRDLKSQDKEILTVLNKIDLPSSVEELNQIKGHIAEELDISKAEIVSVSCLDEINIEELKTELISRITKVTMTSDSDLQNPIMVTSRVEEILENDVLYGIKEYQLMEKSLDDVVLATESLSHAIHGIGRITGEDISVDEVLGVVFENFCVGK</sequence>
<dbReference type="PRINTS" id="PR00449">
    <property type="entry name" value="RASTRNSFRMNG"/>
</dbReference>
<evidence type="ECO:0008006" key="6">
    <source>
        <dbReference type="Google" id="ProtNLM"/>
    </source>
</evidence>
<dbReference type="InterPro" id="IPR025867">
    <property type="entry name" value="MnmE_helical"/>
</dbReference>
<dbReference type="InterPro" id="IPR027266">
    <property type="entry name" value="TrmE/GcvT-like"/>
</dbReference>
<dbReference type="Pfam" id="PF01926">
    <property type="entry name" value="MMR_HSR1"/>
    <property type="match status" value="1"/>
</dbReference>
<evidence type="ECO:0000259" key="3">
    <source>
        <dbReference type="Pfam" id="PF12631"/>
    </source>
</evidence>
<accession>A0A9P8Q9W1</accession>
<evidence type="ECO:0000313" key="4">
    <source>
        <dbReference type="EMBL" id="KAH3686662.1"/>
    </source>
</evidence>
<dbReference type="InterPro" id="IPR018948">
    <property type="entry name" value="GTP-bd_TrmE_N"/>
</dbReference>
<dbReference type="OrthoDB" id="188276at2759"/>
<dbReference type="Proteomes" id="UP000774326">
    <property type="component" value="Unassembled WGS sequence"/>
</dbReference>
<feature type="domain" description="G" evidence="1">
    <location>
        <begin position="160"/>
        <end position="281"/>
    </location>
</feature>
<dbReference type="EMBL" id="JAEUBG010001268">
    <property type="protein sequence ID" value="KAH3686662.1"/>
    <property type="molecule type" value="Genomic_DNA"/>
</dbReference>
<comment type="caution">
    <text evidence="4">The sequence shown here is derived from an EMBL/GenBank/DDBJ whole genome shotgun (WGS) entry which is preliminary data.</text>
</comment>
<dbReference type="SUPFAM" id="SSF52540">
    <property type="entry name" value="P-loop containing nucleoside triphosphate hydrolases"/>
    <property type="match status" value="1"/>
</dbReference>
<dbReference type="InterPro" id="IPR006073">
    <property type="entry name" value="GTP-bd"/>
</dbReference>
<evidence type="ECO:0000313" key="5">
    <source>
        <dbReference type="Proteomes" id="UP000774326"/>
    </source>
</evidence>
<dbReference type="PANTHER" id="PTHR42714">
    <property type="entry name" value="TRNA MODIFICATION GTPASE GTPBP3"/>
    <property type="match status" value="1"/>
</dbReference>
<dbReference type="CDD" id="cd04164">
    <property type="entry name" value="trmE"/>
    <property type="match status" value="1"/>
</dbReference>
<reference evidence="4" key="2">
    <citation type="submission" date="2021-01" db="EMBL/GenBank/DDBJ databases">
        <authorList>
            <person name="Schikora-Tamarit M.A."/>
        </authorList>
    </citation>
    <scope>NUCLEOTIDE SEQUENCE</scope>
    <source>
        <strain evidence="4">CBS2887</strain>
    </source>
</reference>
<name>A0A9P8Q9W1_WICPI</name>
<proteinExistence type="predicted"/>
<dbReference type="InterPro" id="IPR027368">
    <property type="entry name" value="MnmE_dom2"/>
</dbReference>
<dbReference type="Gene3D" id="3.30.1360.120">
    <property type="entry name" value="Probable tRNA modification gtpase trme, domain 1"/>
    <property type="match status" value="1"/>
</dbReference>
<dbReference type="Pfam" id="PF12631">
    <property type="entry name" value="MnmE_helical"/>
    <property type="match status" value="1"/>
</dbReference>